<dbReference type="STRING" id="51240.A0A2I4FEP7"/>
<dbReference type="OrthoDB" id="1909920at2759"/>
<protein>
    <submittedName>
        <fullName evidence="2">Uncharacterized mitochondrial protein AtMg00860-like</fullName>
    </submittedName>
</protein>
<reference evidence="2" key="1">
    <citation type="submission" date="2025-08" db="UniProtKB">
        <authorList>
            <consortium name="RefSeq"/>
        </authorList>
    </citation>
    <scope>IDENTIFICATION</scope>
    <source>
        <tissue evidence="2">Leaves</tissue>
    </source>
</reference>
<dbReference type="AlphaFoldDB" id="A0A2I4FEP7"/>
<dbReference type="InterPro" id="IPR043502">
    <property type="entry name" value="DNA/RNA_pol_sf"/>
</dbReference>
<dbReference type="Gene3D" id="3.30.70.270">
    <property type="match status" value="2"/>
</dbReference>
<keyword evidence="1" id="KW-1185">Reference proteome</keyword>
<evidence type="ECO:0000313" key="2">
    <source>
        <dbReference type="RefSeq" id="XP_018830111.1"/>
    </source>
</evidence>
<dbReference type="InterPro" id="IPR051320">
    <property type="entry name" value="Viral_Replic_Matur_Polypro"/>
</dbReference>
<dbReference type="Pfam" id="PF03732">
    <property type="entry name" value="Retrotrans_gag"/>
    <property type="match status" value="1"/>
</dbReference>
<name>A0A2I4FEP7_JUGRE</name>
<dbReference type="RefSeq" id="XP_018830111.1">
    <property type="nucleotide sequence ID" value="XM_018974566.1"/>
</dbReference>
<dbReference type="PANTHER" id="PTHR33064">
    <property type="entry name" value="POL PROTEIN"/>
    <property type="match status" value="1"/>
</dbReference>
<dbReference type="Gramene" id="Jr16_08220_p1">
    <property type="protein sequence ID" value="cds.Jr16_08220_p1"/>
    <property type="gene ID" value="Jr16_08220"/>
</dbReference>
<proteinExistence type="predicted"/>
<organism evidence="1 2">
    <name type="scientific">Juglans regia</name>
    <name type="common">English walnut</name>
    <dbReference type="NCBI Taxonomy" id="51240"/>
    <lineage>
        <taxon>Eukaryota</taxon>
        <taxon>Viridiplantae</taxon>
        <taxon>Streptophyta</taxon>
        <taxon>Embryophyta</taxon>
        <taxon>Tracheophyta</taxon>
        <taxon>Spermatophyta</taxon>
        <taxon>Magnoliopsida</taxon>
        <taxon>eudicotyledons</taxon>
        <taxon>Gunneridae</taxon>
        <taxon>Pentapetalae</taxon>
        <taxon>rosids</taxon>
        <taxon>fabids</taxon>
        <taxon>Fagales</taxon>
        <taxon>Juglandaceae</taxon>
        <taxon>Juglans</taxon>
    </lineage>
</organism>
<dbReference type="GeneID" id="108998116"/>
<dbReference type="KEGG" id="jre:108998116"/>
<sequence length="216" mass="24804">MDYHETLSKIKQTGSLRDYQKEFEYLSTKIHEWSEKALIGTFVGGLKSVVRPRTMRTHAHIGKIKVVLVDNGSSLNFINSKVAESFGLPITSITPFEVKTWEDHLEHLEVILGVLLDNSFYIKLSKCAFGQGKIEYLWHLISYKGVNVDSRKVEAIVAWPKPKTITELKGFLGLTGYYRKFVKDYASIARPLTKMLKKNNFIWSEEEEKAFEALKL</sequence>
<dbReference type="InterPro" id="IPR043128">
    <property type="entry name" value="Rev_trsase/Diguanyl_cyclase"/>
</dbReference>
<evidence type="ECO:0000313" key="1">
    <source>
        <dbReference type="Proteomes" id="UP000235220"/>
    </source>
</evidence>
<dbReference type="PANTHER" id="PTHR33064:SF37">
    <property type="entry name" value="RIBONUCLEASE H"/>
    <property type="match status" value="1"/>
</dbReference>
<dbReference type="FunFam" id="3.30.70.270:FF:000020">
    <property type="entry name" value="Transposon Tf2-6 polyprotein-like Protein"/>
    <property type="match status" value="1"/>
</dbReference>
<dbReference type="SUPFAM" id="SSF56672">
    <property type="entry name" value="DNA/RNA polymerases"/>
    <property type="match status" value="1"/>
</dbReference>
<gene>
    <name evidence="2" type="primary">LOC108998116</name>
</gene>
<accession>A0A2I4FEP7</accession>
<dbReference type="Proteomes" id="UP000235220">
    <property type="component" value="Chromosome 16"/>
</dbReference>
<dbReference type="InterPro" id="IPR005162">
    <property type="entry name" value="Retrotrans_gag_dom"/>
</dbReference>